<protein>
    <recommendedName>
        <fullName evidence="4">Secreted protein</fullName>
    </recommendedName>
</protein>
<evidence type="ECO:0000313" key="2">
    <source>
        <dbReference type="EMBL" id="OQP49259.1"/>
    </source>
</evidence>
<evidence type="ECO:0000313" key="3">
    <source>
        <dbReference type="Proteomes" id="UP000192276"/>
    </source>
</evidence>
<name>A0A1V9ESZ6_9BACT</name>
<keyword evidence="1" id="KW-0732">Signal</keyword>
<dbReference type="OrthoDB" id="680073at2"/>
<feature type="chain" id="PRO_5013071234" description="Secreted protein" evidence="1">
    <location>
        <begin position="23"/>
        <end position="86"/>
    </location>
</feature>
<proteinExistence type="predicted"/>
<gene>
    <name evidence="2" type="ORF">A4R26_30910</name>
</gene>
<dbReference type="RefSeq" id="WP_081170185.1">
    <property type="nucleotide sequence ID" value="NZ_LWBP01000229.1"/>
</dbReference>
<dbReference type="Proteomes" id="UP000192276">
    <property type="component" value="Unassembled WGS sequence"/>
</dbReference>
<reference evidence="3" key="1">
    <citation type="submission" date="2016-04" db="EMBL/GenBank/DDBJ databases">
        <authorList>
            <person name="Chen L."/>
            <person name="Zhuang W."/>
            <person name="Wang G."/>
        </authorList>
    </citation>
    <scope>NUCLEOTIDE SEQUENCE [LARGE SCALE GENOMIC DNA]</scope>
    <source>
        <strain evidence="3">208</strain>
    </source>
</reference>
<comment type="caution">
    <text evidence="2">The sequence shown here is derived from an EMBL/GenBank/DDBJ whole genome shotgun (WGS) entry which is preliminary data.</text>
</comment>
<feature type="signal peptide" evidence="1">
    <location>
        <begin position="1"/>
        <end position="22"/>
    </location>
</feature>
<evidence type="ECO:0008006" key="4">
    <source>
        <dbReference type="Google" id="ProtNLM"/>
    </source>
</evidence>
<dbReference type="EMBL" id="LWBP01000229">
    <property type="protein sequence ID" value="OQP49259.1"/>
    <property type="molecule type" value="Genomic_DNA"/>
</dbReference>
<evidence type="ECO:0000256" key="1">
    <source>
        <dbReference type="SAM" id="SignalP"/>
    </source>
</evidence>
<accession>A0A1V9ESZ6</accession>
<keyword evidence="3" id="KW-1185">Reference proteome</keyword>
<sequence length="86" mass="9334">MNKVKLAFIAIAILTAFGGAFATTTCVQCEHSTQYYYNGIGYVEVGQYGADFDCFVTGGICTYYKPDPIGQPNVYAPCHQGAFMPL</sequence>
<organism evidence="2 3">
    <name type="scientific">Niastella populi</name>
    <dbReference type="NCBI Taxonomy" id="550983"/>
    <lineage>
        <taxon>Bacteria</taxon>
        <taxon>Pseudomonadati</taxon>
        <taxon>Bacteroidota</taxon>
        <taxon>Chitinophagia</taxon>
        <taxon>Chitinophagales</taxon>
        <taxon>Chitinophagaceae</taxon>
        <taxon>Niastella</taxon>
    </lineage>
</organism>
<dbReference type="AlphaFoldDB" id="A0A1V9ESZ6"/>